<comment type="similarity">
    <text evidence="1">Belongs to the NAD(P)-dependent epimerase/dehydratase family.</text>
</comment>
<dbReference type="CDD" id="cd05228">
    <property type="entry name" value="AR_FR_like_1_SDR_e"/>
    <property type="match status" value="1"/>
</dbReference>
<dbReference type="AlphaFoldDB" id="A0A1I5USP8"/>
<dbReference type="EMBL" id="FOXQ01000004">
    <property type="protein sequence ID" value="SFP98295.1"/>
    <property type="molecule type" value="Genomic_DNA"/>
</dbReference>
<protein>
    <submittedName>
        <fullName evidence="3">Farnesol dehydrogenase</fullName>
    </submittedName>
</protein>
<gene>
    <name evidence="3" type="ORF">SAMN05444277_10423</name>
</gene>
<dbReference type="InterPro" id="IPR036291">
    <property type="entry name" value="NAD(P)-bd_dom_sf"/>
</dbReference>
<evidence type="ECO:0000256" key="1">
    <source>
        <dbReference type="ARBA" id="ARBA00007637"/>
    </source>
</evidence>
<dbReference type="PANTHER" id="PTHR43000">
    <property type="entry name" value="DTDP-D-GLUCOSE 4,6-DEHYDRATASE-RELATED"/>
    <property type="match status" value="1"/>
</dbReference>
<accession>A0A1I5USP8</accession>
<evidence type="ECO:0000313" key="4">
    <source>
        <dbReference type="Proteomes" id="UP000199031"/>
    </source>
</evidence>
<dbReference type="Pfam" id="PF01370">
    <property type="entry name" value="Epimerase"/>
    <property type="match status" value="1"/>
</dbReference>
<proteinExistence type="inferred from homology"/>
<organism evidence="3 4">
    <name type="scientific">Parafilimonas terrae</name>
    <dbReference type="NCBI Taxonomy" id="1465490"/>
    <lineage>
        <taxon>Bacteria</taxon>
        <taxon>Pseudomonadati</taxon>
        <taxon>Bacteroidota</taxon>
        <taxon>Chitinophagia</taxon>
        <taxon>Chitinophagales</taxon>
        <taxon>Chitinophagaceae</taxon>
        <taxon>Parafilimonas</taxon>
    </lineage>
</organism>
<dbReference type="RefSeq" id="WP_090657152.1">
    <property type="nucleotide sequence ID" value="NZ_FOXQ01000004.1"/>
</dbReference>
<keyword evidence="4" id="KW-1185">Reference proteome</keyword>
<name>A0A1I5USP8_9BACT</name>
<sequence length="328" mass="36697">MKIFITGATGYVGNNLAKKLAGDGNIIHALCRDVNTPVLQHSNIKIFKGDITDVDSMDEAMQGCEQVYHLAAYARVWAKDASTFYRLNVAGAKNVFDAALKNNINNIVFTSTGGTLGPSGRRPVKEEDRRIGKPFTIYEATKTQAEELAKEYCNKYGLRIVTLNPPRIYGPGIITESNAVTRLVKLYMSGKWKIMPGDGKRTGSYVYIDDIVNGHILAMQKGRAGERYNLGGVNASYIEFFNLLAQITGGKHTLIKFPVWTMMFAGNVIELYSKLTGRPPLLTPPWIRKYYYNWDVDSSKAQRELGYSFISLEEGLKKTVEWLKNNPD</sequence>
<feature type="domain" description="NAD-dependent epimerase/dehydratase" evidence="2">
    <location>
        <begin position="3"/>
        <end position="231"/>
    </location>
</feature>
<evidence type="ECO:0000313" key="3">
    <source>
        <dbReference type="EMBL" id="SFP98295.1"/>
    </source>
</evidence>
<dbReference type="Gene3D" id="3.40.50.720">
    <property type="entry name" value="NAD(P)-binding Rossmann-like Domain"/>
    <property type="match status" value="1"/>
</dbReference>
<dbReference type="InterPro" id="IPR001509">
    <property type="entry name" value="Epimerase_deHydtase"/>
</dbReference>
<dbReference type="OrthoDB" id="9803111at2"/>
<reference evidence="3 4" key="1">
    <citation type="submission" date="2016-10" db="EMBL/GenBank/DDBJ databases">
        <authorList>
            <person name="de Groot N.N."/>
        </authorList>
    </citation>
    <scope>NUCLEOTIDE SEQUENCE [LARGE SCALE GENOMIC DNA]</scope>
    <source>
        <strain evidence="3 4">DSM 28286</strain>
    </source>
</reference>
<dbReference type="SUPFAM" id="SSF51735">
    <property type="entry name" value="NAD(P)-binding Rossmann-fold domains"/>
    <property type="match status" value="1"/>
</dbReference>
<dbReference type="STRING" id="1465490.SAMN05444277_10423"/>
<evidence type="ECO:0000259" key="2">
    <source>
        <dbReference type="Pfam" id="PF01370"/>
    </source>
</evidence>
<dbReference type="Proteomes" id="UP000199031">
    <property type="component" value="Unassembled WGS sequence"/>
</dbReference>